<dbReference type="PATRIC" id="fig|92706.3.peg.1807"/>
<accession>A0A0F6SRA4</accession>
<dbReference type="InterPro" id="IPR013783">
    <property type="entry name" value="Ig-like_fold"/>
</dbReference>
<feature type="chain" id="PRO_5002510156" evidence="1">
    <location>
        <begin position="30"/>
        <end position="180"/>
    </location>
</feature>
<feature type="signal peptide" evidence="1">
    <location>
        <begin position="1"/>
        <end position="29"/>
    </location>
</feature>
<keyword evidence="1" id="KW-0732">Signal</keyword>
<name>A0A0F6SRA4_9CORY</name>
<dbReference type="Pfam" id="PF05345">
    <property type="entry name" value="He_PIG"/>
    <property type="match status" value="1"/>
</dbReference>
<dbReference type="AlphaFoldDB" id="A0A0F6SRA4"/>
<gene>
    <name evidence="2" type="ORF">YH66_08650</name>
</gene>
<dbReference type="GO" id="GO:0005975">
    <property type="term" value="P:carbohydrate metabolic process"/>
    <property type="evidence" value="ECO:0007669"/>
    <property type="project" value="UniProtKB-ARBA"/>
</dbReference>
<protein>
    <submittedName>
        <fullName evidence="2">Uncharacterized protein</fullName>
    </submittedName>
</protein>
<dbReference type="Gene3D" id="2.60.40.10">
    <property type="entry name" value="Immunoglobulins"/>
    <property type="match status" value="1"/>
</dbReference>
<evidence type="ECO:0000313" key="3">
    <source>
        <dbReference type="Proteomes" id="UP000034037"/>
    </source>
</evidence>
<keyword evidence="3" id="KW-1185">Reference proteome</keyword>
<organism evidence="2 3">
    <name type="scientific">[Brevibacterium] flavum</name>
    <dbReference type="NCBI Taxonomy" id="92706"/>
    <lineage>
        <taxon>Bacteria</taxon>
        <taxon>Bacillati</taxon>
        <taxon>Actinomycetota</taxon>
        <taxon>Actinomycetes</taxon>
        <taxon>Mycobacteriales</taxon>
        <taxon>Corynebacteriaceae</taxon>
        <taxon>Corynebacterium</taxon>
    </lineage>
</organism>
<dbReference type="HOGENOM" id="CLU_1493486_0_0_11"/>
<dbReference type="Proteomes" id="UP000034037">
    <property type="component" value="Chromosome"/>
</dbReference>
<dbReference type="RefSeq" id="WP_003862136.1">
    <property type="nucleotide sequence ID" value="NZ_CP011309.1"/>
</dbReference>
<dbReference type="EMBL" id="CP011309">
    <property type="protein sequence ID" value="AKF27614.1"/>
    <property type="molecule type" value="Genomic_DNA"/>
</dbReference>
<reference evidence="2 3" key="1">
    <citation type="submission" date="2015-04" db="EMBL/GenBank/DDBJ databases">
        <title>Complete Genome Sequence of Brevibacterium flavum ATCC 15168.</title>
        <authorList>
            <person name="Ahn J."/>
            <person name="Park G."/>
            <person name="Jeon W."/>
            <person name="Jang Y."/>
            <person name="Jang M."/>
            <person name="Lee H."/>
            <person name="Lee H."/>
        </authorList>
    </citation>
    <scope>NUCLEOTIDE SEQUENCE [LARGE SCALE GENOMIC DNA]</scope>
    <source>
        <strain evidence="2 3">ATCC 15168</strain>
    </source>
</reference>
<proteinExistence type="predicted"/>
<evidence type="ECO:0000256" key="1">
    <source>
        <dbReference type="SAM" id="SignalP"/>
    </source>
</evidence>
<evidence type="ECO:0000313" key="2">
    <source>
        <dbReference type="EMBL" id="AKF27614.1"/>
    </source>
</evidence>
<sequence length="180" mass="18434">MKLFSRTSLVALGTAAAITLSGVTAPAFADEVPNAAVSALKTAEDNAPEAPGASAPLKLEQPGTITGVPGKAITPVTVQVIAGEAVSFTSGNLPSGLLIDNTGKITGTPKKEFTGPAKIIAKNEAGVEAEVYVNFDFNEEPSSGSSDTDNINDWIKIITAIIGALTTILTFSTKLDSFLK</sequence>